<dbReference type="Proteomes" id="UP001157733">
    <property type="component" value="Chromosome"/>
</dbReference>
<evidence type="ECO:0000313" key="2">
    <source>
        <dbReference type="EMBL" id="CAI2717257.1"/>
    </source>
</evidence>
<keyword evidence="1" id="KW-0472">Membrane</keyword>
<keyword evidence="3" id="KW-1185">Reference proteome</keyword>
<gene>
    <name evidence="2" type="ORF">NSPWAT_0398</name>
</gene>
<keyword evidence="1" id="KW-0812">Transmembrane</keyword>
<name>A0ABN8VTN1_9BACT</name>
<feature type="transmembrane region" description="Helical" evidence="1">
    <location>
        <begin position="6"/>
        <end position="24"/>
    </location>
</feature>
<dbReference type="EMBL" id="OX336137">
    <property type="protein sequence ID" value="CAI2717257.1"/>
    <property type="molecule type" value="Genomic_DNA"/>
</dbReference>
<accession>A0ABN8VTN1</accession>
<reference evidence="2 3" key="1">
    <citation type="submission" date="2022-09" db="EMBL/GenBank/DDBJ databases">
        <authorList>
            <person name="Kop L."/>
        </authorList>
    </citation>
    <scope>NUCLEOTIDE SEQUENCE [LARGE SCALE GENOMIC DNA]</scope>
    <source>
        <strain evidence="2 3">347</strain>
    </source>
</reference>
<protein>
    <submittedName>
        <fullName evidence="2">Uncharacterized protein</fullName>
    </submittedName>
</protein>
<evidence type="ECO:0000256" key="1">
    <source>
        <dbReference type="SAM" id="Phobius"/>
    </source>
</evidence>
<evidence type="ECO:0000313" key="3">
    <source>
        <dbReference type="Proteomes" id="UP001157733"/>
    </source>
</evidence>
<sequence>MHDHLLFIIFNTLLIFIYYFNNGLNRHVYLKGDISGNITPHSPTIFIFSYSYWPNGRVFALFPAVT</sequence>
<organism evidence="2 3">
    <name type="scientific">Nitrospina watsonii</name>
    <dbReference type="NCBI Taxonomy" id="1323948"/>
    <lineage>
        <taxon>Bacteria</taxon>
        <taxon>Pseudomonadati</taxon>
        <taxon>Nitrospinota/Tectimicrobiota group</taxon>
        <taxon>Nitrospinota</taxon>
        <taxon>Nitrospinia</taxon>
        <taxon>Nitrospinales</taxon>
        <taxon>Nitrospinaceae</taxon>
        <taxon>Nitrospina</taxon>
    </lineage>
</organism>
<keyword evidence="1" id="KW-1133">Transmembrane helix</keyword>
<proteinExistence type="predicted"/>